<keyword evidence="2" id="KW-0121">Carboxypeptidase</keyword>
<feature type="chain" id="PRO_5009292345" evidence="1">
    <location>
        <begin position="37"/>
        <end position="135"/>
    </location>
</feature>
<name>A0A1H6A7D1_9BACT</name>
<sequence>MTKTSSTPMQHLTWTLKGRAFLFALVLLLIPAMAQAAASPFVPAAAEPAQRVVDGSVIDGNDKPVSGAVVYLKDSKTLAVKSYLTDDAGHFRFGELSQTADYEIWAQFSGIKSKSKTISSFDNRNDFHFQLKITK</sequence>
<dbReference type="Pfam" id="PF13620">
    <property type="entry name" value="CarboxypepD_reg"/>
    <property type="match status" value="1"/>
</dbReference>
<accession>A0A1H6A7D1</accession>
<dbReference type="RefSeq" id="WP_160115167.1">
    <property type="nucleotide sequence ID" value="NZ_FNVA01000005.1"/>
</dbReference>
<feature type="signal peptide" evidence="1">
    <location>
        <begin position="1"/>
        <end position="36"/>
    </location>
</feature>
<evidence type="ECO:0000256" key="1">
    <source>
        <dbReference type="SAM" id="SignalP"/>
    </source>
</evidence>
<organism evidence="2 3">
    <name type="scientific">Bryocella elongata</name>
    <dbReference type="NCBI Taxonomy" id="863522"/>
    <lineage>
        <taxon>Bacteria</taxon>
        <taxon>Pseudomonadati</taxon>
        <taxon>Acidobacteriota</taxon>
        <taxon>Terriglobia</taxon>
        <taxon>Terriglobales</taxon>
        <taxon>Acidobacteriaceae</taxon>
        <taxon>Bryocella</taxon>
    </lineage>
</organism>
<dbReference type="InterPro" id="IPR008969">
    <property type="entry name" value="CarboxyPept-like_regulatory"/>
</dbReference>
<dbReference type="EMBL" id="FNVA01000005">
    <property type="protein sequence ID" value="SEG44094.1"/>
    <property type="molecule type" value="Genomic_DNA"/>
</dbReference>
<keyword evidence="3" id="KW-1185">Reference proteome</keyword>
<keyword evidence="2" id="KW-0645">Protease</keyword>
<gene>
    <name evidence="2" type="ORF">SAMN05421819_2947</name>
</gene>
<dbReference type="GO" id="GO:0004180">
    <property type="term" value="F:carboxypeptidase activity"/>
    <property type="evidence" value="ECO:0007669"/>
    <property type="project" value="UniProtKB-KW"/>
</dbReference>
<dbReference type="OrthoDB" id="120565at2"/>
<dbReference type="AlphaFoldDB" id="A0A1H6A7D1"/>
<proteinExistence type="predicted"/>
<dbReference type="SUPFAM" id="SSF49464">
    <property type="entry name" value="Carboxypeptidase regulatory domain-like"/>
    <property type="match status" value="1"/>
</dbReference>
<dbReference type="Gene3D" id="2.60.40.1120">
    <property type="entry name" value="Carboxypeptidase-like, regulatory domain"/>
    <property type="match status" value="1"/>
</dbReference>
<evidence type="ECO:0000313" key="2">
    <source>
        <dbReference type="EMBL" id="SEG44094.1"/>
    </source>
</evidence>
<dbReference type="Proteomes" id="UP000236728">
    <property type="component" value="Unassembled WGS sequence"/>
</dbReference>
<reference evidence="2 3" key="1">
    <citation type="submission" date="2016-10" db="EMBL/GenBank/DDBJ databases">
        <authorList>
            <person name="de Groot N.N."/>
        </authorList>
    </citation>
    <scope>NUCLEOTIDE SEQUENCE [LARGE SCALE GENOMIC DNA]</scope>
    <source>
        <strain evidence="2 3">DSM 22489</strain>
    </source>
</reference>
<protein>
    <submittedName>
        <fullName evidence="2">Carboxypeptidase regulatory-like domain-containing protein</fullName>
    </submittedName>
</protein>
<keyword evidence="2" id="KW-0378">Hydrolase</keyword>
<keyword evidence="1" id="KW-0732">Signal</keyword>
<evidence type="ECO:0000313" key="3">
    <source>
        <dbReference type="Proteomes" id="UP000236728"/>
    </source>
</evidence>